<dbReference type="InterPro" id="IPR037266">
    <property type="entry name" value="PSII_PsbL_sf"/>
</dbReference>
<name>A0AAN9DSW2_CROPI</name>
<evidence type="ECO:0000259" key="13">
    <source>
        <dbReference type="Pfam" id="PF00283"/>
    </source>
</evidence>
<dbReference type="EMBL" id="JAYWIO010000052">
    <property type="protein sequence ID" value="KAK7234881.1"/>
    <property type="molecule type" value="Genomic_DNA"/>
</dbReference>
<evidence type="ECO:0000256" key="12">
    <source>
        <dbReference type="SAM" id="Phobius"/>
    </source>
</evidence>
<keyword evidence="11" id="KW-0604">Photosystem II</keyword>
<keyword evidence="5 12" id="KW-0812">Transmembrane</keyword>
<dbReference type="PANTHER" id="PTHR34812:SF3">
    <property type="entry name" value="PHOTOSYSTEM II REACTION CENTER PROTEIN J"/>
    <property type="match status" value="1"/>
</dbReference>
<dbReference type="Gene3D" id="6.10.250.2070">
    <property type="match status" value="1"/>
</dbReference>
<evidence type="ECO:0000256" key="2">
    <source>
        <dbReference type="ARBA" id="ARBA00022448"/>
    </source>
</evidence>
<evidence type="ECO:0000256" key="5">
    <source>
        <dbReference type="ARBA" id="ARBA00022692"/>
    </source>
</evidence>
<dbReference type="AlphaFoldDB" id="A0AAN9DSW2"/>
<evidence type="ECO:0000256" key="9">
    <source>
        <dbReference type="ARBA" id="ARBA00023004"/>
    </source>
</evidence>
<feature type="transmembrane region" description="Helical" evidence="12">
    <location>
        <begin position="82"/>
        <end position="104"/>
    </location>
</feature>
<evidence type="ECO:0000313" key="14">
    <source>
        <dbReference type="EMBL" id="KAK7234881.1"/>
    </source>
</evidence>
<evidence type="ECO:0000256" key="10">
    <source>
        <dbReference type="ARBA" id="ARBA00023136"/>
    </source>
</evidence>
<keyword evidence="8 12" id="KW-1133">Transmembrane helix</keyword>
<sequence length="117" mass="13313">MESTPFDCTRICGARHVWKQGERSFADIITSIRYWIIHSITIPPYSLRVGYFSSNDKPNPNYRATTQSNPNEQNVELNRTSLYWGTVTGITVIGLIGIFFYGSYSGLGSSLYRTLLY</sequence>
<evidence type="ECO:0000256" key="3">
    <source>
        <dbReference type="ARBA" id="ARBA00022531"/>
    </source>
</evidence>
<proteinExistence type="predicted"/>
<keyword evidence="7" id="KW-0249">Electron transport</keyword>
<keyword evidence="2" id="KW-0813">Transport</keyword>
<evidence type="ECO:0000256" key="6">
    <source>
        <dbReference type="ARBA" id="ARBA00022723"/>
    </source>
</evidence>
<dbReference type="PANTHER" id="PTHR34812">
    <property type="entry name" value="PHOTOSYSTEM II REACTION CENTER PROTEIN J"/>
    <property type="match status" value="1"/>
</dbReference>
<comment type="caution">
    <text evidence="14">The sequence shown here is derived from an EMBL/GenBank/DDBJ whole genome shotgun (WGS) entry which is preliminary data.</text>
</comment>
<dbReference type="GO" id="GO:0020037">
    <property type="term" value="F:heme binding"/>
    <property type="evidence" value="ECO:0007669"/>
    <property type="project" value="InterPro"/>
</dbReference>
<keyword evidence="10 12" id="KW-0472">Membrane</keyword>
<feature type="domain" description="Photosystem II cytochrome b559 N-terminal" evidence="13">
    <location>
        <begin position="21"/>
        <end position="43"/>
    </location>
</feature>
<dbReference type="GO" id="GO:0009536">
    <property type="term" value="C:plastid"/>
    <property type="evidence" value="ECO:0007669"/>
    <property type="project" value="UniProtKB-ARBA"/>
</dbReference>
<dbReference type="SUPFAM" id="SSF161017">
    <property type="entry name" value="Photosystem II reaction center protein L, PsbL"/>
    <property type="match status" value="1"/>
</dbReference>
<dbReference type="GO" id="GO:0009767">
    <property type="term" value="P:photosynthetic electron transport chain"/>
    <property type="evidence" value="ECO:0007669"/>
    <property type="project" value="InterPro"/>
</dbReference>
<dbReference type="InterPro" id="IPR013081">
    <property type="entry name" value="PSII_cyt_b559_N"/>
</dbReference>
<keyword evidence="6" id="KW-0479">Metal-binding</keyword>
<evidence type="ECO:0000256" key="8">
    <source>
        <dbReference type="ARBA" id="ARBA00022989"/>
    </source>
</evidence>
<keyword evidence="15" id="KW-1185">Reference proteome</keyword>
<keyword evidence="4" id="KW-0349">Heme</keyword>
<gene>
    <name evidence="14" type="ORF">RIF29_46571</name>
</gene>
<evidence type="ECO:0000256" key="7">
    <source>
        <dbReference type="ARBA" id="ARBA00022982"/>
    </source>
</evidence>
<dbReference type="SUPFAM" id="SSF161045">
    <property type="entry name" value="Cytochrome b559 subunits"/>
    <property type="match status" value="1"/>
</dbReference>
<organism evidence="14 15">
    <name type="scientific">Crotalaria pallida</name>
    <name type="common">Smooth rattlebox</name>
    <name type="synonym">Crotalaria striata</name>
    <dbReference type="NCBI Taxonomy" id="3830"/>
    <lineage>
        <taxon>Eukaryota</taxon>
        <taxon>Viridiplantae</taxon>
        <taxon>Streptophyta</taxon>
        <taxon>Embryophyta</taxon>
        <taxon>Tracheophyta</taxon>
        <taxon>Spermatophyta</taxon>
        <taxon>Magnoliopsida</taxon>
        <taxon>eudicotyledons</taxon>
        <taxon>Gunneridae</taxon>
        <taxon>Pentapetalae</taxon>
        <taxon>rosids</taxon>
        <taxon>fabids</taxon>
        <taxon>Fabales</taxon>
        <taxon>Fabaceae</taxon>
        <taxon>Papilionoideae</taxon>
        <taxon>50 kb inversion clade</taxon>
        <taxon>genistoids sensu lato</taxon>
        <taxon>core genistoids</taxon>
        <taxon>Crotalarieae</taxon>
        <taxon>Crotalaria</taxon>
    </lineage>
</organism>
<accession>A0AAN9DSW2</accession>
<reference evidence="14 15" key="1">
    <citation type="submission" date="2024-01" db="EMBL/GenBank/DDBJ databases">
        <title>The genomes of 5 underutilized Papilionoideae crops provide insights into root nodulation and disease resistanc.</title>
        <authorList>
            <person name="Yuan L."/>
        </authorList>
    </citation>
    <scope>NUCLEOTIDE SEQUENCE [LARGE SCALE GENOMIC DNA]</scope>
    <source>
        <strain evidence="14">ZHUSHIDOU_FW_LH</strain>
        <tissue evidence="14">Leaf</tissue>
    </source>
</reference>
<dbReference type="GO" id="GO:0009539">
    <property type="term" value="C:photosystem II reaction center"/>
    <property type="evidence" value="ECO:0007669"/>
    <property type="project" value="InterPro"/>
</dbReference>
<dbReference type="InterPro" id="IPR037025">
    <property type="entry name" value="PSII_cyt_b559_asu_sf"/>
</dbReference>
<comment type="subcellular location">
    <subcellularLocation>
        <location evidence="1">Membrane</location>
        <topology evidence="1">Single-pass membrane protein</topology>
    </subcellularLocation>
</comment>
<dbReference type="Pfam" id="PF01788">
    <property type="entry name" value="PsbJ"/>
    <property type="match status" value="1"/>
</dbReference>
<evidence type="ECO:0000256" key="4">
    <source>
        <dbReference type="ARBA" id="ARBA00022617"/>
    </source>
</evidence>
<evidence type="ECO:0000256" key="1">
    <source>
        <dbReference type="ARBA" id="ARBA00004167"/>
    </source>
</evidence>
<keyword evidence="9" id="KW-0408">Iron</keyword>
<dbReference type="Proteomes" id="UP001372338">
    <property type="component" value="Unassembled WGS sequence"/>
</dbReference>
<dbReference type="Pfam" id="PF00283">
    <property type="entry name" value="Cytochrom_B559"/>
    <property type="match status" value="1"/>
</dbReference>
<dbReference type="InterPro" id="IPR002682">
    <property type="entry name" value="PSII_PsbJ"/>
</dbReference>
<evidence type="ECO:0000256" key="11">
    <source>
        <dbReference type="ARBA" id="ARBA00023276"/>
    </source>
</evidence>
<dbReference type="GO" id="GO:0046872">
    <property type="term" value="F:metal ion binding"/>
    <property type="evidence" value="ECO:0007669"/>
    <property type="project" value="UniProtKB-KW"/>
</dbReference>
<evidence type="ECO:0000313" key="15">
    <source>
        <dbReference type="Proteomes" id="UP001372338"/>
    </source>
</evidence>
<keyword evidence="3" id="KW-0602">Photosynthesis</keyword>
<protein>
    <recommendedName>
        <fullName evidence="13">Photosystem II cytochrome b559 N-terminal domain-containing protein</fullName>
    </recommendedName>
</protein>
<dbReference type="InterPro" id="IPR006216">
    <property type="entry name" value="PSII_cyt_b559_CS"/>
</dbReference>
<dbReference type="PROSITE" id="PS00537">
    <property type="entry name" value="CYTOCHROME_B559"/>
    <property type="match status" value="1"/>
</dbReference>
<dbReference type="Gene3D" id="1.20.5.860">
    <property type="entry name" value="Photosystem II cytochrome b559, alpha subunit"/>
    <property type="match status" value="1"/>
</dbReference>